<gene>
    <name evidence="2" type="ORF">EI77_03507</name>
</gene>
<dbReference type="SUPFAM" id="SSF56436">
    <property type="entry name" value="C-type lectin-like"/>
    <property type="match status" value="1"/>
</dbReference>
<dbReference type="InterPro" id="IPR042095">
    <property type="entry name" value="SUMF_sf"/>
</dbReference>
<sequence>MNMYWKIHVTLLGAICASLTLTQCQQPSDGGRLSEVTRENPHINSLGMKFVPIPGTHILMCTTETRVAEFQAAGFTYNPPWYPQGGNHPAVNIQWSEAKNWCAWLSKKEGRTYRLPTEQEWNAATGPFSYTWGDNWPPAYKAGNFAGQEWRTAPAVDLQQMKELWKSKVGGQWSLIKDYHDYQLYTAEVSSGQVDGLGLHHLSGNVWEWCESQVLKGGSWVDGDREVLKSRYAASRPLYDFDNGFRCVLVK</sequence>
<dbReference type="EMBL" id="SOCA01000007">
    <property type="protein sequence ID" value="TDU67304.1"/>
    <property type="molecule type" value="Genomic_DNA"/>
</dbReference>
<protein>
    <submittedName>
        <fullName evidence="2">Sulfatase-modifying factor enzyme 1</fullName>
    </submittedName>
</protein>
<proteinExistence type="predicted"/>
<dbReference type="Proteomes" id="UP000295662">
    <property type="component" value="Unassembled WGS sequence"/>
</dbReference>
<comment type="caution">
    <text evidence="2">The sequence shown here is derived from an EMBL/GenBank/DDBJ whole genome shotgun (WGS) entry which is preliminary data.</text>
</comment>
<evidence type="ECO:0000313" key="3">
    <source>
        <dbReference type="Proteomes" id="UP000295662"/>
    </source>
</evidence>
<name>A0A4R7RP84_9BACT</name>
<accession>A0A4R7RP84</accession>
<evidence type="ECO:0000313" key="2">
    <source>
        <dbReference type="EMBL" id="TDU67304.1"/>
    </source>
</evidence>
<reference evidence="2 3" key="1">
    <citation type="submission" date="2019-03" db="EMBL/GenBank/DDBJ databases">
        <title>Genomic Encyclopedia of Archaeal and Bacterial Type Strains, Phase II (KMG-II): from individual species to whole genera.</title>
        <authorList>
            <person name="Goeker M."/>
        </authorList>
    </citation>
    <scope>NUCLEOTIDE SEQUENCE [LARGE SCALE GENOMIC DNA]</scope>
    <source>
        <strain evidence="2 3">ATCC 25309</strain>
    </source>
</reference>
<dbReference type="GO" id="GO:0120147">
    <property type="term" value="F:formylglycine-generating oxidase activity"/>
    <property type="evidence" value="ECO:0007669"/>
    <property type="project" value="TreeGrafter"/>
</dbReference>
<dbReference type="PANTHER" id="PTHR23150">
    <property type="entry name" value="SULFATASE MODIFYING FACTOR 1, 2"/>
    <property type="match status" value="1"/>
</dbReference>
<dbReference type="AlphaFoldDB" id="A0A4R7RP84"/>
<dbReference type="OrthoDB" id="9768004at2"/>
<keyword evidence="3" id="KW-1185">Reference proteome</keyword>
<organism evidence="2 3">
    <name type="scientific">Prosthecobacter fusiformis</name>
    <dbReference type="NCBI Taxonomy" id="48464"/>
    <lineage>
        <taxon>Bacteria</taxon>
        <taxon>Pseudomonadati</taxon>
        <taxon>Verrucomicrobiota</taxon>
        <taxon>Verrucomicrobiia</taxon>
        <taxon>Verrucomicrobiales</taxon>
        <taxon>Verrucomicrobiaceae</taxon>
        <taxon>Prosthecobacter</taxon>
    </lineage>
</organism>
<dbReference type="InterPro" id="IPR051043">
    <property type="entry name" value="Sulfatase_Mod_Factor_Kinase"/>
</dbReference>
<dbReference type="InterPro" id="IPR005532">
    <property type="entry name" value="SUMF_dom"/>
</dbReference>
<dbReference type="InterPro" id="IPR016187">
    <property type="entry name" value="CTDL_fold"/>
</dbReference>
<dbReference type="Pfam" id="PF03781">
    <property type="entry name" value="FGE-sulfatase"/>
    <property type="match status" value="1"/>
</dbReference>
<dbReference type="PANTHER" id="PTHR23150:SF19">
    <property type="entry name" value="FORMYLGLYCINE-GENERATING ENZYME"/>
    <property type="match status" value="1"/>
</dbReference>
<dbReference type="Gene3D" id="3.90.1580.10">
    <property type="entry name" value="paralog of FGE (formylglycine-generating enzyme)"/>
    <property type="match status" value="1"/>
</dbReference>
<evidence type="ECO:0000259" key="1">
    <source>
        <dbReference type="Pfam" id="PF03781"/>
    </source>
</evidence>
<feature type="domain" description="Sulfatase-modifying factor enzyme-like" evidence="1">
    <location>
        <begin position="82"/>
        <end position="213"/>
    </location>
</feature>